<keyword evidence="5" id="KW-1185">Reference proteome</keyword>
<evidence type="ECO:0000313" key="4">
    <source>
        <dbReference type="EMBL" id="KAH3885599.1"/>
    </source>
</evidence>
<accession>A0A9D4R0V4</accession>
<evidence type="ECO:0000313" key="5">
    <source>
        <dbReference type="Proteomes" id="UP000828390"/>
    </source>
</evidence>
<organism evidence="3 5">
    <name type="scientific">Dreissena polymorpha</name>
    <name type="common">Zebra mussel</name>
    <name type="synonym">Mytilus polymorpha</name>
    <dbReference type="NCBI Taxonomy" id="45954"/>
    <lineage>
        <taxon>Eukaryota</taxon>
        <taxon>Metazoa</taxon>
        <taxon>Spiralia</taxon>
        <taxon>Lophotrochozoa</taxon>
        <taxon>Mollusca</taxon>
        <taxon>Bivalvia</taxon>
        <taxon>Autobranchia</taxon>
        <taxon>Heteroconchia</taxon>
        <taxon>Euheterodonta</taxon>
        <taxon>Imparidentia</taxon>
        <taxon>Neoheterodontei</taxon>
        <taxon>Myida</taxon>
        <taxon>Dreissenoidea</taxon>
        <taxon>Dreissenidae</taxon>
        <taxon>Dreissena</taxon>
    </lineage>
</organism>
<evidence type="ECO:0000313" key="3">
    <source>
        <dbReference type="EMBL" id="KAH3849902.1"/>
    </source>
</evidence>
<gene>
    <name evidence="4" type="ORF">DPMN_009594</name>
    <name evidence="3" type="ORF">DPMN_092306</name>
    <name evidence="2" type="ORF">DPMN_142433</name>
    <name evidence="1" type="ORF">DPMN_176345</name>
</gene>
<dbReference type="AlphaFoldDB" id="A0A9D4R0V4"/>
<evidence type="ECO:0000313" key="1">
    <source>
        <dbReference type="EMBL" id="KAH3774950.1"/>
    </source>
</evidence>
<protein>
    <submittedName>
        <fullName evidence="3">Uncharacterized protein</fullName>
    </submittedName>
</protein>
<comment type="caution">
    <text evidence="3">The sequence shown here is derived from an EMBL/GenBank/DDBJ whole genome shotgun (WGS) entry which is preliminary data.</text>
</comment>
<dbReference type="InterPro" id="IPR029309">
    <property type="entry name" value="CaRF"/>
</dbReference>
<dbReference type="EMBL" id="JAIWYP010000009">
    <property type="protein sequence ID" value="KAH3774950.1"/>
    <property type="molecule type" value="Genomic_DNA"/>
</dbReference>
<reference evidence="3" key="2">
    <citation type="submission" date="2020-11" db="EMBL/GenBank/DDBJ databases">
        <authorList>
            <person name="McCartney M.A."/>
            <person name="Auch B."/>
            <person name="Kono T."/>
            <person name="Mallez S."/>
            <person name="Becker A."/>
            <person name="Gohl D.M."/>
            <person name="Silverstein K.A.T."/>
            <person name="Koren S."/>
            <person name="Bechman K.B."/>
            <person name="Herman A."/>
            <person name="Abrahante J.E."/>
            <person name="Garbe J."/>
        </authorList>
    </citation>
    <scope>NUCLEOTIDE SEQUENCE</scope>
    <source>
        <strain evidence="3">Duluth1</strain>
        <tissue evidence="3">Whole animal</tissue>
    </source>
</reference>
<dbReference type="GO" id="GO:0003700">
    <property type="term" value="F:DNA-binding transcription factor activity"/>
    <property type="evidence" value="ECO:0007669"/>
    <property type="project" value="InterPro"/>
</dbReference>
<dbReference type="EMBL" id="JAIWYP010000006">
    <property type="protein sequence ID" value="KAH3813959.1"/>
    <property type="molecule type" value="Genomic_DNA"/>
</dbReference>
<proteinExistence type="predicted"/>
<name>A0A9D4R0V4_DREPO</name>
<dbReference type="Pfam" id="PF15299">
    <property type="entry name" value="ALS2CR8"/>
    <property type="match status" value="1"/>
</dbReference>
<dbReference type="EMBL" id="JAIWYP010000001">
    <property type="protein sequence ID" value="KAH3885599.1"/>
    <property type="molecule type" value="Genomic_DNA"/>
</dbReference>
<sequence>MENQKEINTLCMKLTKIKKVEFLKEAGYGQRLDKEILQKIKELAMKEGITNATEMKSHIALFVKSKYSHIPKSNRRFHPTMQDLRFHISSALKSNM</sequence>
<dbReference type="EMBL" id="JAIWYP010000003">
    <property type="protein sequence ID" value="KAH3849902.1"/>
    <property type="molecule type" value="Genomic_DNA"/>
</dbReference>
<evidence type="ECO:0000313" key="2">
    <source>
        <dbReference type="EMBL" id="KAH3813959.1"/>
    </source>
</evidence>
<reference evidence="3" key="1">
    <citation type="journal article" date="2019" name="bioRxiv">
        <title>The Genome of the Zebra Mussel, Dreissena polymorpha: A Resource for Invasive Species Research.</title>
        <authorList>
            <person name="McCartney M.A."/>
            <person name="Auch B."/>
            <person name="Kono T."/>
            <person name="Mallez S."/>
            <person name="Zhang Y."/>
            <person name="Obille A."/>
            <person name="Becker A."/>
            <person name="Abrahante J.E."/>
            <person name="Garbe J."/>
            <person name="Badalamenti J.P."/>
            <person name="Herman A."/>
            <person name="Mangelson H."/>
            <person name="Liachko I."/>
            <person name="Sullivan S."/>
            <person name="Sone E.D."/>
            <person name="Koren S."/>
            <person name="Silverstein K.A.T."/>
            <person name="Beckman K.B."/>
            <person name="Gohl D.M."/>
        </authorList>
    </citation>
    <scope>NUCLEOTIDE SEQUENCE</scope>
    <source>
        <strain evidence="3">Duluth1</strain>
        <tissue evidence="3">Whole animal</tissue>
    </source>
</reference>
<dbReference type="Proteomes" id="UP000828390">
    <property type="component" value="Unassembled WGS sequence"/>
</dbReference>